<keyword evidence="3" id="KW-1185">Reference proteome</keyword>
<evidence type="ECO:0000256" key="1">
    <source>
        <dbReference type="SAM" id="Phobius"/>
    </source>
</evidence>
<dbReference type="OrthoDB" id="4571589at2"/>
<organism evidence="2 3">
    <name type="scientific">Herbihabitans rhizosphaerae</name>
    <dbReference type="NCBI Taxonomy" id="1872711"/>
    <lineage>
        <taxon>Bacteria</taxon>
        <taxon>Bacillati</taxon>
        <taxon>Actinomycetota</taxon>
        <taxon>Actinomycetes</taxon>
        <taxon>Pseudonocardiales</taxon>
        <taxon>Pseudonocardiaceae</taxon>
        <taxon>Herbihabitans</taxon>
    </lineage>
</organism>
<proteinExistence type="predicted"/>
<sequence length="76" mass="8159">MTEESKGDLSPARRGVAVVCAIIAGICSIAAAVIETDVEPSSGDAYEQCLDEQRSRIAREGSLLRPEDFCDIYPGR</sequence>
<keyword evidence="1" id="KW-0472">Membrane</keyword>
<keyword evidence="1" id="KW-0812">Transmembrane</keyword>
<reference evidence="2 3" key="1">
    <citation type="submission" date="2019-02" db="EMBL/GenBank/DDBJ databases">
        <title>Genomic Encyclopedia of Type Strains, Phase IV (KMG-IV): sequencing the most valuable type-strain genomes for metagenomic binning, comparative biology and taxonomic classification.</title>
        <authorList>
            <person name="Goeker M."/>
        </authorList>
    </citation>
    <scope>NUCLEOTIDE SEQUENCE [LARGE SCALE GENOMIC DNA]</scope>
    <source>
        <strain evidence="2 3">DSM 101727</strain>
    </source>
</reference>
<evidence type="ECO:0000313" key="2">
    <source>
        <dbReference type="EMBL" id="RZS43818.1"/>
    </source>
</evidence>
<evidence type="ECO:0000313" key="3">
    <source>
        <dbReference type="Proteomes" id="UP000294257"/>
    </source>
</evidence>
<dbReference type="EMBL" id="SGWQ01000002">
    <property type="protein sequence ID" value="RZS43818.1"/>
    <property type="molecule type" value="Genomic_DNA"/>
</dbReference>
<keyword evidence="1" id="KW-1133">Transmembrane helix</keyword>
<feature type="transmembrane region" description="Helical" evidence="1">
    <location>
        <begin position="12"/>
        <end position="34"/>
    </location>
</feature>
<name>A0A4Q7L2N4_9PSEU</name>
<dbReference type="AlphaFoldDB" id="A0A4Q7L2N4"/>
<comment type="caution">
    <text evidence="2">The sequence shown here is derived from an EMBL/GenBank/DDBJ whole genome shotgun (WGS) entry which is preliminary data.</text>
</comment>
<protein>
    <submittedName>
        <fullName evidence="2">Uncharacterized protein</fullName>
    </submittedName>
</protein>
<dbReference type="RefSeq" id="WP_130343600.1">
    <property type="nucleotide sequence ID" value="NZ_SGWQ01000002.1"/>
</dbReference>
<gene>
    <name evidence="2" type="ORF">EV193_102799</name>
</gene>
<accession>A0A4Q7L2N4</accession>
<dbReference type="Proteomes" id="UP000294257">
    <property type="component" value="Unassembled WGS sequence"/>
</dbReference>